<gene>
    <name evidence="1" type="ORF">SAMN02745219_02480</name>
</gene>
<proteinExistence type="predicted"/>
<name>A0A1M6J0Z0_9FIRM</name>
<dbReference type="AlphaFoldDB" id="A0A1M6J0Z0"/>
<dbReference type="Proteomes" id="UP000184529">
    <property type="component" value="Unassembled WGS sequence"/>
</dbReference>
<dbReference type="STRING" id="1121432.SAMN02745219_02480"/>
<organism evidence="1 2">
    <name type="scientific">Desulfofundulus thermosubterraneus DSM 16057</name>
    <dbReference type="NCBI Taxonomy" id="1121432"/>
    <lineage>
        <taxon>Bacteria</taxon>
        <taxon>Bacillati</taxon>
        <taxon>Bacillota</taxon>
        <taxon>Clostridia</taxon>
        <taxon>Eubacteriales</taxon>
        <taxon>Peptococcaceae</taxon>
        <taxon>Desulfofundulus</taxon>
    </lineage>
</organism>
<keyword evidence="2" id="KW-1185">Reference proteome</keyword>
<sequence>MVMQLSPGERSILAYFPSSTRARRAMEELRSAGYDTISLDRVSRFGVEDDAEINNPIAGRAETITGLTLFSAGTDSLSNSESRVLKAADPSVSGMAAYDYGTAGGRAFLVTVVTSEDKVQGAVDILEKHGAQV</sequence>
<accession>A0A1M6J0Z0</accession>
<evidence type="ECO:0000313" key="1">
    <source>
        <dbReference type="EMBL" id="SHJ40347.1"/>
    </source>
</evidence>
<reference evidence="2" key="1">
    <citation type="submission" date="2016-11" db="EMBL/GenBank/DDBJ databases">
        <authorList>
            <person name="Varghese N."/>
            <person name="Submissions S."/>
        </authorList>
    </citation>
    <scope>NUCLEOTIDE SEQUENCE [LARGE SCALE GENOMIC DNA]</scope>
    <source>
        <strain evidence="2">DSM 16057</strain>
    </source>
</reference>
<evidence type="ECO:0000313" key="2">
    <source>
        <dbReference type="Proteomes" id="UP000184529"/>
    </source>
</evidence>
<protein>
    <submittedName>
        <fullName evidence="1">Uncharacterized protein</fullName>
    </submittedName>
</protein>
<dbReference type="EMBL" id="FQZM01000032">
    <property type="protein sequence ID" value="SHJ40347.1"/>
    <property type="molecule type" value="Genomic_DNA"/>
</dbReference>